<feature type="region of interest" description="Disordered" evidence="1">
    <location>
        <begin position="27"/>
        <end position="59"/>
    </location>
</feature>
<keyword evidence="3" id="KW-1185">Reference proteome</keyword>
<protein>
    <recommendedName>
        <fullName evidence="4">DUF1479 domain protein</fullName>
    </recommendedName>
</protein>
<dbReference type="Gene3D" id="2.60.120.330">
    <property type="entry name" value="B-lactam Antibiotic, Isopenicillin N Synthase, Chain"/>
    <property type="match status" value="1"/>
</dbReference>
<dbReference type="PANTHER" id="PTHR30613">
    <property type="entry name" value="UNCHARACTERIZED PROTEIN YBIU-RELATED"/>
    <property type="match status" value="1"/>
</dbReference>
<dbReference type="KEGG" id="ksn:43586734"/>
<gene>
    <name evidence="2" type="ORF">CI109_100966</name>
</gene>
<dbReference type="InterPro" id="IPR010856">
    <property type="entry name" value="Gig2-like"/>
</dbReference>
<sequence>MIFPLRGISRRPPRGAVLTLAQGRARGLQTDSSVNSRPEPTTVSLGQARSAKKQRDEGDISSVFASLSGEGEKSLPARFGELKRQIIGDEANQRRLEQSWGRLVNRLGKVSGEIEKGQQDLIPQTTYEEFTSNPSASLIEQIKTCGTVVIRNVVEEETATRWLERTREYIEANPSVKGFPKDDKQVFELYWSKVQLEARSHPRSMQIQRSLLQLFSHPPSSQISLNTPLTYADRLRIRHPGDSQFALGPHVDGGSVERWEDEMYRSVYKKVLRGEWEGFDAWTIGERGEAKQNLYDGPGSCGVFRAFQGWTSLSDTGPGEGTLRVYPFLKELTAYMMLRPLFREVQPRSSITYEDYLAPPNWTLDLETSRFPGSPLARGQEFTDETHPHLELGRTMVSLPRVRPGDQAWWHCDVIHAVESTHQGSGPSAVLYIPAVPLTPQNAEYVKDQRESYLNGTPAPDFPGGVGESQFVGRGEDRDISTKEGRQAMGLEAFELDDKLVSGELEVRKRANEILGL</sequence>
<dbReference type="PANTHER" id="PTHR30613:SF1">
    <property type="entry name" value="DUF1479 DOMAIN PROTEIN (AFU_ORTHOLOGUE AFUA_5G09280)"/>
    <property type="match status" value="1"/>
</dbReference>
<evidence type="ECO:0000313" key="2">
    <source>
        <dbReference type="EMBL" id="WWD16539.1"/>
    </source>
</evidence>
<organism evidence="2 3">
    <name type="scientific">Kwoniella shandongensis</name>
    <dbReference type="NCBI Taxonomy" id="1734106"/>
    <lineage>
        <taxon>Eukaryota</taxon>
        <taxon>Fungi</taxon>
        <taxon>Dikarya</taxon>
        <taxon>Basidiomycota</taxon>
        <taxon>Agaricomycotina</taxon>
        <taxon>Tremellomycetes</taxon>
        <taxon>Tremellales</taxon>
        <taxon>Cryptococcaceae</taxon>
        <taxon>Kwoniella</taxon>
    </lineage>
</organism>
<evidence type="ECO:0000256" key="1">
    <source>
        <dbReference type="SAM" id="MobiDB-lite"/>
    </source>
</evidence>
<dbReference type="EMBL" id="CP144052">
    <property type="protein sequence ID" value="WWD16539.1"/>
    <property type="molecule type" value="Genomic_DNA"/>
</dbReference>
<evidence type="ECO:0008006" key="4">
    <source>
        <dbReference type="Google" id="ProtNLM"/>
    </source>
</evidence>
<reference evidence="2" key="1">
    <citation type="submission" date="2017-08" db="EMBL/GenBank/DDBJ databases">
        <authorList>
            <person name="Cuomo C."/>
            <person name="Billmyre B."/>
            <person name="Heitman J."/>
        </authorList>
    </citation>
    <scope>NUCLEOTIDE SEQUENCE</scope>
    <source>
        <strain evidence="2">CBS 12478</strain>
    </source>
</reference>
<accession>A0AAJ8LGS8</accession>
<dbReference type="GeneID" id="43586734"/>
<dbReference type="Pfam" id="PF07350">
    <property type="entry name" value="Gig2-like"/>
    <property type="match status" value="1"/>
</dbReference>
<name>A0AAJ8LGS8_9TREE</name>
<dbReference type="RefSeq" id="XP_065822944.1">
    <property type="nucleotide sequence ID" value="XM_065966872.1"/>
</dbReference>
<reference evidence="2" key="2">
    <citation type="submission" date="2024-01" db="EMBL/GenBank/DDBJ databases">
        <title>Comparative genomics of Cryptococcus and Kwoniella reveals pathogenesis evolution and contrasting modes of karyotype evolution via chromosome fusion or intercentromeric recombination.</title>
        <authorList>
            <person name="Coelho M.A."/>
            <person name="David-Palma M."/>
            <person name="Shea T."/>
            <person name="Bowers K."/>
            <person name="McGinley-Smith S."/>
            <person name="Mohammad A.W."/>
            <person name="Gnirke A."/>
            <person name="Yurkov A.M."/>
            <person name="Nowrousian M."/>
            <person name="Sun S."/>
            <person name="Cuomo C.A."/>
            <person name="Heitman J."/>
        </authorList>
    </citation>
    <scope>NUCLEOTIDE SEQUENCE</scope>
    <source>
        <strain evidence="2">CBS 12478</strain>
    </source>
</reference>
<dbReference type="InterPro" id="IPR027443">
    <property type="entry name" value="IPNS-like_sf"/>
</dbReference>
<dbReference type="AlphaFoldDB" id="A0AAJ8LGS8"/>
<dbReference type="SUPFAM" id="SSF51197">
    <property type="entry name" value="Clavaminate synthase-like"/>
    <property type="match status" value="1"/>
</dbReference>
<proteinExistence type="predicted"/>
<evidence type="ECO:0000313" key="3">
    <source>
        <dbReference type="Proteomes" id="UP000322225"/>
    </source>
</evidence>
<dbReference type="Proteomes" id="UP000322225">
    <property type="component" value="Chromosome 2"/>
</dbReference>
<feature type="compositionally biased region" description="Polar residues" evidence="1">
    <location>
        <begin position="29"/>
        <end position="47"/>
    </location>
</feature>